<accession>A0A3B0T9Q2</accession>
<evidence type="ECO:0000259" key="1">
    <source>
        <dbReference type="Pfam" id="PF01471"/>
    </source>
</evidence>
<dbReference type="Pfam" id="PF01471">
    <property type="entry name" value="PG_binding_1"/>
    <property type="match status" value="2"/>
</dbReference>
<evidence type="ECO:0000313" key="2">
    <source>
        <dbReference type="EMBL" id="VAW13610.1"/>
    </source>
</evidence>
<dbReference type="Gene3D" id="1.10.101.10">
    <property type="entry name" value="PGBD-like superfamily/PGBD"/>
    <property type="match status" value="2"/>
</dbReference>
<dbReference type="InterPro" id="IPR002477">
    <property type="entry name" value="Peptidoglycan-bd-like"/>
</dbReference>
<dbReference type="EMBL" id="UOEM01000062">
    <property type="protein sequence ID" value="VAW13610.1"/>
    <property type="molecule type" value="Genomic_DNA"/>
</dbReference>
<dbReference type="SUPFAM" id="SSF47090">
    <property type="entry name" value="PGBD-like"/>
    <property type="match status" value="2"/>
</dbReference>
<feature type="domain" description="Peptidoglycan binding-like" evidence="1">
    <location>
        <begin position="81"/>
        <end position="133"/>
    </location>
</feature>
<reference evidence="2" key="1">
    <citation type="submission" date="2018-06" db="EMBL/GenBank/DDBJ databases">
        <authorList>
            <person name="Zhirakovskaya E."/>
        </authorList>
    </citation>
    <scope>NUCLEOTIDE SEQUENCE</scope>
</reference>
<proteinExistence type="predicted"/>
<dbReference type="InterPro" id="IPR036365">
    <property type="entry name" value="PGBD-like_sf"/>
</dbReference>
<organism evidence="2">
    <name type="scientific">hydrothermal vent metagenome</name>
    <dbReference type="NCBI Taxonomy" id="652676"/>
    <lineage>
        <taxon>unclassified sequences</taxon>
        <taxon>metagenomes</taxon>
        <taxon>ecological metagenomes</taxon>
    </lineage>
</organism>
<name>A0A3B0T9Q2_9ZZZZ</name>
<gene>
    <name evidence="2" type="ORF">MNBD_ALPHA09-1766</name>
</gene>
<protein>
    <recommendedName>
        <fullName evidence="1">Peptidoglycan binding-like domain-containing protein</fullName>
    </recommendedName>
</protein>
<dbReference type="AlphaFoldDB" id="A0A3B0T9Q2"/>
<dbReference type="InterPro" id="IPR036366">
    <property type="entry name" value="PGBDSf"/>
</dbReference>
<sequence length="216" mass="23522">MRLRVAEFAGSTIVVLSGAAFVWALVFDPPYPLPSEPDPVRHLTDGTAGKAFENDKTARLALARFPLPVDGEAQTSETAKLIKSLQIELARHGLDVGPADGTVSPKTREAIAVYQRQMSLEVTGQPSQLLLDHLEITQPLREASSTPENSKMIRLVATVQKQLASLGYSISNPNGVVTGETRDAIAKFERETGLPVTGEVSFKLVQRLNRFEYTPL</sequence>
<feature type="domain" description="Peptidoglycan binding-like" evidence="1">
    <location>
        <begin position="156"/>
        <end position="208"/>
    </location>
</feature>